<dbReference type="PANTHER" id="PTHR43520">
    <property type="entry name" value="ATP7, ISOFORM B"/>
    <property type="match status" value="1"/>
</dbReference>
<dbReference type="SUPFAM" id="SSF81665">
    <property type="entry name" value="Calcium ATPase, transmembrane domain M"/>
    <property type="match status" value="1"/>
</dbReference>
<evidence type="ECO:0000256" key="4">
    <source>
        <dbReference type="ARBA" id="ARBA00015102"/>
    </source>
</evidence>
<keyword evidence="8 20" id="KW-0812">Transmembrane</keyword>
<dbReference type="InterPro" id="IPR023214">
    <property type="entry name" value="HAD_sf"/>
</dbReference>
<dbReference type="InterPro" id="IPR044492">
    <property type="entry name" value="P_typ_ATPase_HD_dom"/>
</dbReference>
<dbReference type="EC" id="7.2.2.8" evidence="3"/>
<evidence type="ECO:0000256" key="20">
    <source>
        <dbReference type="RuleBase" id="RU362081"/>
    </source>
</evidence>
<dbReference type="PROSITE" id="PS50846">
    <property type="entry name" value="HMA_2"/>
    <property type="match status" value="1"/>
</dbReference>
<dbReference type="GO" id="GO:0140581">
    <property type="term" value="F:P-type monovalent copper transporter activity"/>
    <property type="evidence" value="ECO:0007669"/>
    <property type="project" value="UniProtKB-EC"/>
</dbReference>
<dbReference type="GO" id="GO:0060003">
    <property type="term" value="P:copper ion export"/>
    <property type="evidence" value="ECO:0007669"/>
    <property type="project" value="UniProtKB-ARBA"/>
</dbReference>
<proteinExistence type="inferred from homology"/>
<comment type="caution">
    <text evidence="22">The sequence shown here is derived from an EMBL/GenBank/DDBJ whole genome shotgun (WGS) entry which is preliminary data.</text>
</comment>
<dbReference type="NCBIfam" id="TIGR01525">
    <property type="entry name" value="ATPase-IB_hvy"/>
    <property type="match status" value="1"/>
</dbReference>
<evidence type="ECO:0000256" key="10">
    <source>
        <dbReference type="ARBA" id="ARBA00022741"/>
    </source>
</evidence>
<dbReference type="PANTHER" id="PTHR43520:SF6">
    <property type="entry name" value="COPPER-EXPORTING P-TYPE ATPASE"/>
    <property type="match status" value="1"/>
</dbReference>
<dbReference type="InterPro" id="IPR027256">
    <property type="entry name" value="P-typ_ATPase_IB"/>
</dbReference>
<feature type="transmembrane region" description="Helical" evidence="20">
    <location>
        <begin position="695"/>
        <end position="714"/>
    </location>
</feature>
<evidence type="ECO:0000256" key="17">
    <source>
        <dbReference type="ARBA" id="ARBA00023136"/>
    </source>
</evidence>
<keyword evidence="5" id="KW-0813">Transport</keyword>
<dbReference type="Gene3D" id="2.70.150.10">
    <property type="entry name" value="Calcium-transporting ATPase, cytoplasmic transduction domain A"/>
    <property type="match status" value="1"/>
</dbReference>
<evidence type="ECO:0000256" key="15">
    <source>
        <dbReference type="ARBA" id="ARBA00023008"/>
    </source>
</evidence>
<dbReference type="GO" id="GO:0016887">
    <property type="term" value="F:ATP hydrolysis activity"/>
    <property type="evidence" value="ECO:0007669"/>
    <property type="project" value="InterPro"/>
</dbReference>
<evidence type="ECO:0000256" key="18">
    <source>
        <dbReference type="ARBA" id="ARBA00029719"/>
    </source>
</evidence>
<dbReference type="CDD" id="cd00371">
    <property type="entry name" value="HMA"/>
    <property type="match status" value="1"/>
</dbReference>
<reference evidence="22 23" key="1">
    <citation type="journal article" date="2014" name="Int. J. Syst. Evol. Microbiol.">
        <title>Complete genome sequence of Corynebacterium casei LMG S-19264T (=DSM 44701T), isolated from a smear-ripened cheese.</title>
        <authorList>
            <consortium name="US DOE Joint Genome Institute (JGI-PGF)"/>
            <person name="Walter F."/>
            <person name="Albersmeier A."/>
            <person name="Kalinowski J."/>
            <person name="Ruckert C."/>
        </authorList>
    </citation>
    <scope>NUCLEOTIDE SEQUENCE [LARGE SCALE GENOMIC DNA]</scope>
    <source>
        <strain evidence="22 23">NBRC 112785</strain>
    </source>
</reference>
<dbReference type="Gene3D" id="3.40.1110.10">
    <property type="entry name" value="Calcium-transporting ATPase, cytoplasmic domain N"/>
    <property type="match status" value="1"/>
</dbReference>
<dbReference type="NCBIfam" id="TIGR01494">
    <property type="entry name" value="ATPase_P-type"/>
    <property type="match status" value="1"/>
</dbReference>
<accession>A0AA37TUL1</accession>
<dbReference type="InterPro" id="IPR001757">
    <property type="entry name" value="P_typ_ATPase"/>
</dbReference>
<dbReference type="Pfam" id="PF00702">
    <property type="entry name" value="Hydrolase"/>
    <property type="match status" value="1"/>
</dbReference>
<evidence type="ECO:0000256" key="13">
    <source>
        <dbReference type="ARBA" id="ARBA00022967"/>
    </source>
</evidence>
<evidence type="ECO:0000256" key="6">
    <source>
        <dbReference type="ARBA" id="ARBA00022475"/>
    </source>
</evidence>
<feature type="transmembrane region" description="Helical" evidence="20">
    <location>
        <begin position="131"/>
        <end position="149"/>
    </location>
</feature>
<keyword evidence="15" id="KW-0186">Copper</keyword>
<sequence length="748" mass="78650">MNSHHQTSQQPVQTLIIEGASCASCVAKIESALNGVKGVSSAQMNFANRTVAVVGTAKVEQLIEAVQAAGYQANRSQSDSLQEQMQQQKQSESNHYRQQLIKVAVALAVGIPLMLYGIIKGDMTVASRSQQLVWFAVGLLTLLVMAFSGKHFYKGALSSLKNRSANMDTLIALGTLAAWIYSMAVVIFPNWFPEQARHLYFEAAAMVIGLVNLGLAFEIKARGTTADSVKRLIGLQPKMARVVIDGNEQLVAVEQVKVGDRIKVKPGEKIPVDGLILEGATSVDESMLTGEAMPIKKGIADSVVGATINGTGSFVYEATTLGEQAKLTQIIELVKSAQNAKPSIGRLADKITAYFVPVVILIAIVTAALWLFLPQQPNVSLAFASAMTVLIIACPCALGLATPMSVMVGVGKAAENGVLIRNGEALQSAAAINIVVLDKTGTITQGSPLVTDIWHRPGVNEDDLLSLAASTEHHSEHPLAQAIVSSANNRGLAITDSTDFEVSVGQGVSSKVMEKNVSVGNRAYMDTLGVSLGEAVSIAQGYQQQGKTAVYLALNYELVAILAIADPIKADSKDAIAAMKNEGLRVVMLSGDNETTANAIASQVGIDEVIASVLPEQKAQHIASLQSQGLRVAMVGDGINDAPALALADVGMAVGSGTDIAIESADITIMHSSLRGVLDAIRISRATLLNIKQNLFGAFVYNGSGVPIAAGVLYPVTGLLLNPVVAATAMALSSLTVVLNANRLRFVK</sequence>
<evidence type="ECO:0000256" key="9">
    <source>
        <dbReference type="ARBA" id="ARBA00022723"/>
    </source>
</evidence>
<feature type="transmembrane region" description="Helical" evidence="20">
    <location>
        <begin position="379"/>
        <end position="402"/>
    </location>
</feature>
<evidence type="ECO:0000256" key="16">
    <source>
        <dbReference type="ARBA" id="ARBA00023065"/>
    </source>
</evidence>
<evidence type="ECO:0000256" key="3">
    <source>
        <dbReference type="ARBA" id="ARBA00012517"/>
    </source>
</evidence>
<dbReference type="GO" id="GO:0005886">
    <property type="term" value="C:plasma membrane"/>
    <property type="evidence" value="ECO:0007669"/>
    <property type="project" value="UniProtKB-SubCell"/>
</dbReference>
<feature type="transmembrane region" description="Helical" evidence="20">
    <location>
        <begin position="198"/>
        <end position="217"/>
    </location>
</feature>
<feature type="transmembrane region" description="Helical" evidence="20">
    <location>
        <begin position="100"/>
        <end position="119"/>
    </location>
</feature>
<dbReference type="SFLD" id="SFLDF00027">
    <property type="entry name" value="p-type_atpase"/>
    <property type="match status" value="1"/>
</dbReference>
<dbReference type="GO" id="GO:0043682">
    <property type="term" value="F:P-type divalent copper transporter activity"/>
    <property type="evidence" value="ECO:0007669"/>
    <property type="project" value="TreeGrafter"/>
</dbReference>
<dbReference type="GO" id="GO:0005524">
    <property type="term" value="F:ATP binding"/>
    <property type="evidence" value="ECO:0007669"/>
    <property type="project" value="UniProtKB-UniRule"/>
</dbReference>
<evidence type="ECO:0000256" key="2">
    <source>
        <dbReference type="ARBA" id="ARBA00006024"/>
    </source>
</evidence>
<comment type="similarity">
    <text evidence="2 20">Belongs to the cation transport ATPase (P-type) (TC 3.A.3) family. Type IB subfamily.</text>
</comment>
<dbReference type="SUPFAM" id="SSF56784">
    <property type="entry name" value="HAD-like"/>
    <property type="match status" value="1"/>
</dbReference>
<dbReference type="InterPro" id="IPR023298">
    <property type="entry name" value="ATPase_P-typ_TM_dom_sf"/>
</dbReference>
<keyword evidence="23" id="KW-1185">Reference proteome</keyword>
<keyword evidence="9 20" id="KW-0479">Metal-binding</keyword>
<dbReference type="PROSITE" id="PS00154">
    <property type="entry name" value="ATPASE_E1_E2"/>
    <property type="match status" value="1"/>
</dbReference>
<dbReference type="GO" id="GO:0005507">
    <property type="term" value="F:copper ion binding"/>
    <property type="evidence" value="ECO:0007669"/>
    <property type="project" value="TreeGrafter"/>
</dbReference>
<evidence type="ECO:0000256" key="5">
    <source>
        <dbReference type="ARBA" id="ARBA00022448"/>
    </source>
</evidence>
<dbReference type="InterPro" id="IPR036412">
    <property type="entry name" value="HAD-like_sf"/>
</dbReference>
<dbReference type="Pfam" id="PF00122">
    <property type="entry name" value="E1-E2_ATPase"/>
    <property type="match status" value="1"/>
</dbReference>
<keyword evidence="7" id="KW-0597">Phosphoprotein</keyword>
<keyword evidence="17 20" id="KW-0472">Membrane</keyword>
<evidence type="ECO:0000256" key="11">
    <source>
        <dbReference type="ARBA" id="ARBA00022796"/>
    </source>
</evidence>
<dbReference type="GO" id="GO:0055070">
    <property type="term" value="P:copper ion homeostasis"/>
    <property type="evidence" value="ECO:0007669"/>
    <property type="project" value="TreeGrafter"/>
</dbReference>
<comment type="subcellular location">
    <subcellularLocation>
        <location evidence="1">Cell membrane</location>
        <topology evidence="1">Multi-pass membrane protein</topology>
    </subcellularLocation>
</comment>
<dbReference type="InterPro" id="IPR059000">
    <property type="entry name" value="ATPase_P-type_domA"/>
</dbReference>
<protein>
    <recommendedName>
        <fullName evidence="4">Copper-exporting P-type ATPase</fullName>
        <ecNumber evidence="3">7.2.2.8</ecNumber>
    </recommendedName>
    <alternativeName>
        <fullName evidence="18">Copper-exporting P-type ATPase A</fullName>
    </alternativeName>
    <alternativeName>
        <fullName evidence="19">Cu(+)-exporting ATPase</fullName>
    </alternativeName>
</protein>
<dbReference type="InterPro" id="IPR023299">
    <property type="entry name" value="ATPase_P-typ_cyto_dom_N"/>
</dbReference>
<gene>
    <name evidence="22" type="ORF">GCM10007894_27540</name>
</gene>
<feature type="domain" description="HMA" evidence="21">
    <location>
        <begin position="11"/>
        <end position="74"/>
    </location>
</feature>
<dbReference type="SUPFAM" id="SSF81653">
    <property type="entry name" value="Calcium ATPase, transduction domain A"/>
    <property type="match status" value="1"/>
</dbReference>
<dbReference type="AlphaFoldDB" id="A0AA37TUL1"/>
<evidence type="ECO:0000256" key="19">
    <source>
        <dbReference type="ARBA" id="ARBA00033239"/>
    </source>
</evidence>
<dbReference type="CDD" id="cd02094">
    <property type="entry name" value="P-type_ATPase_Cu-like"/>
    <property type="match status" value="1"/>
</dbReference>
<keyword evidence="10 20" id="KW-0547">Nucleotide-binding</keyword>
<organism evidence="22 23">
    <name type="scientific">Paraferrimonas haliotis</name>
    <dbReference type="NCBI Taxonomy" id="2013866"/>
    <lineage>
        <taxon>Bacteria</taxon>
        <taxon>Pseudomonadati</taxon>
        <taxon>Pseudomonadota</taxon>
        <taxon>Gammaproteobacteria</taxon>
        <taxon>Alteromonadales</taxon>
        <taxon>Ferrimonadaceae</taxon>
        <taxon>Paraferrimonas</taxon>
    </lineage>
</organism>
<evidence type="ECO:0000256" key="7">
    <source>
        <dbReference type="ARBA" id="ARBA00022553"/>
    </source>
</evidence>
<dbReference type="InterPro" id="IPR036163">
    <property type="entry name" value="HMA_dom_sf"/>
</dbReference>
<keyword evidence="12 20" id="KW-0067">ATP-binding</keyword>
<keyword evidence="11" id="KW-0187">Copper transport</keyword>
<name>A0AA37TUL1_9GAMM</name>
<dbReference type="Gene3D" id="3.30.70.100">
    <property type="match status" value="1"/>
</dbReference>
<dbReference type="RefSeq" id="WP_095499762.1">
    <property type="nucleotide sequence ID" value="NZ_BSPO01000004.1"/>
</dbReference>
<keyword evidence="16" id="KW-0406">Ion transport</keyword>
<dbReference type="PRINTS" id="PR00943">
    <property type="entry name" value="CUATPASE"/>
</dbReference>
<dbReference type="InterPro" id="IPR006121">
    <property type="entry name" value="HMA_dom"/>
</dbReference>
<keyword evidence="13" id="KW-1278">Translocase</keyword>
<evidence type="ECO:0000256" key="1">
    <source>
        <dbReference type="ARBA" id="ARBA00004651"/>
    </source>
</evidence>
<keyword evidence="6 20" id="KW-1003">Cell membrane</keyword>
<feature type="transmembrane region" description="Helical" evidence="20">
    <location>
        <begin position="351"/>
        <end position="373"/>
    </location>
</feature>
<keyword evidence="14 20" id="KW-1133">Transmembrane helix</keyword>
<dbReference type="SUPFAM" id="SSF55008">
    <property type="entry name" value="HMA, heavy metal-associated domain"/>
    <property type="match status" value="1"/>
</dbReference>
<dbReference type="InterPro" id="IPR018303">
    <property type="entry name" value="ATPase_P-typ_P_site"/>
</dbReference>
<evidence type="ECO:0000256" key="14">
    <source>
        <dbReference type="ARBA" id="ARBA00022989"/>
    </source>
</evidence>
<evidence type="ECO:0000259" key="21">
    <source>
        <dbReference type="PROSITE" id="PS50846"/>
    </source>
</evidence>
<dbReference type="Proteomes" id="UP001157439">
    <property type="component" value="Unassembled WGS sequence"/>
</dbReference>
<dbReference type="Gene3D" id="3.40.50.1000">
    <property type="entry name" value="HAD superfamily/HAD-like"/>
    <property type="match status" value="1"/>
</dbReference>
<dbReference type="Pfam" id="PF00403">
    <property type="entry name" value="HMA"/>
    <property type="match status" value="1"/>
</dbReference>
<dbReference type="SFLD" id="SFLDS00003">
    <property type="entry name" value="Haloacid_Dehalogenase"/>
    <property type="match status" value="1"/>
</dbReference>
<dbReference type="InterPro" id="IPR008250">
    <property type="entry name" value="ATPase_P-typ_transduc_dom_A_sf"/>
</dbReference>
<feature type="transmembrane region" description="Helical" evidence="20">
    <location>
        <begin position="170"/>
        <end position="192"/>
    </location>
</feature>
<evidence type="ECO:0000313" key="22">
    <source>
        <dbReference type="EMBL" id="GLS84777.1"/>
    </source>
</evidence>
<dbReference type="SFLD" id="SFLDG00002">
    <property type="entry name" value="C1.7:_P-type_atpase_like"/>
    <property type="match status" value="1"/>
</dbReference>
<dbReference type="EMBL" id="BSPO01000004">
    <property type="protein sequence ID" value="GLS84777.1"/>
    <property type="molecule type" value="Genomic_DNA"/>
</dbReference>
<evidence type="ECO:0000313" key="23">
    <source>
        <dbReference type="Proteomes" id="UP001157439"/>
    </source>
</evidence>
<evidence type="ECO:0000256" key="12">
    <source>
        <dbReference type="ARBA" id="ARBA00022840"/>
    </source>
</evidence>
<evidence type="ECO:0000256" key="8">
    <source>
        <dbReference type="ARBA" id="ARBA00022692"/>
    </source>
</evidence>
<dbReference type="PRINTS" id="PR00119">
    <property type="entry name" value="CATATPASE"/>
</dbReference>
<dbReference type="FunFam" id="2.70.150.10:FF:000020">
    <property type="entry name" value="Copper-exporting P-type ATPase A"/>
    <property type="match status" value="1"/>
</dbReference>
<feature type="transmembrane region" description="Helical" evidence="20">
    <location>
        <begin position="720"/>
        <end position="741"/>
    </location>
</feature>
<dbReference type="NCBIfam" id="TIGR01511">
    <property type="entry name" value="ATPase-IB1_Cu"/>
    <property type="match status" value="1"/>
</dbReference>